<dbReference type="EMBL" id="CM003378">
    <property type="protein sequence ID" value="KOM49752.1"/>
    <property type="molecule type" value="Genomic_DNA"/>
</dbReference>
<reference evidence="2" key="1">
    <citation type="journal article" date="2015" name="Proc. Natl. Acad. Sci. U.S.A.">
        <title>Genome sequencing of adzuki bean (Vigna angularis) provides insight into high starch and low fat accumulation and domestication.</title>
        <authorList>
            <person name="Yang K."/>
            <person name="Tian Z."/>
            <person name="Chen C."/>
            <person name="Luo L."/>
            <person name="Zhao B."/>
            <person name="Wang Z."/>
            <person name="Yu L."/>
            <person name="Li Y."/>
            <person name="Sun Y."/>
            <person name="Li W."/>
            <person name="Chen Y."/>
            <person name="Li Y."/>
            <person name="Zhang Y."/>
            <person name="Ai D."/>
            <person name="Zhao J."/>
            <person name="Shang C."/>
            <person name="Ma Y."/>
            <person name="Wu B."/>
            <person name="Wang M."/>
            <person name="Gao L."/>
            <person name="Sun D."/>
            <person name="Zhang P."/>
            <person name="Guo F."/>
            <person name="Wang W."/>
            <person name="Li Y."/>
            <person name="Wang J."/>
            <person name="Varshney R.K."/>
            <person name="Wang J."/>
            <person name="Ling H.Q."/>
            <person name="Wan P."/>
        </authorList>
    </citation>
    <scope>NUCLEOTIDE SEQUENCE</scope>
    <source>
        <strain evidence="2">cv. Jingnong 6</strain>
    </source>
</reference>
<proteinExistence type="predicted"/>
<dbReference type="AlphaFoldDB" id="A0A0L9V483"/>
<name>A0A0L9V483_PHAAN</name>
<organism evidence="1 2">
    <name type="scientific">Phaseolus angularis</name>
    <name type="common">Azuki bean</name>
    <name type="synonym">Vigna angularis</name>
    <dbReference type="NCBI Taxonomy" id="3914"/>
    <lineage>
        <taxon>Eukaryota</taxon>
        <taxon>Viridiplantae</taxon>
        <taxon>Streptophyta</taxon>
        <taxon>Embryophyta</taxon>
        <taxon>Tracheophyta</taxon>
        <taxon>Spermatophyta</taxon>
        <taxon>Magnoliopsida</taxon>
        <taxon>eudicotyledons</taxon>
        <taxon>Gunneridae</taxon>
        <taxon>Pentapetalae</taxon>
        <taxon>rosids</taxon>
        <taxon>fabids</taxon>
        <taxon>Fabales</taxon>
        <taxon>Fabaceae</taxon>
        <taxon>Papilionoideae</taxon>
        <taxon>50 kb inversion clade</taxon>
        <taxon>NPAAA clade</taxon>
        <taxon>indigoferoid/millettioid clade</taxon>
        <taxon>Phaseoleae</taxon>
        <taxon>Vigna</taxon>
    </lineage>
</organism>
<evidence type="ECO:0000313" key="2">
    <source>
        <dbReference type="Proteomes" id="UP000053144"/>
    </source>
</evidence>
<evidence type="ECO:0000313" key="1">
    <source>
        <dbReference type="EMBL" id="KOM49752.1"/>
    </source>
</evidence>
<dbReference type="Proteomes" id="UP000053144">
    <property type="component" value="Chromosome 8"/>
</dbReference>
<protein>
    <submittedName>
        <fullName evidence="1">Uncharacterized protein</fullName>
    </submittedName>
</protein>
<sequence length="92" mass="10665">MNQKSGASMWAKNQENKPISITTDISFFIQTNIKPQRHEIVKNLSWRQTTAAKVVERRWRGGNDGRSNARREYSYYNSASLETMEVKEGVEL</sequence>
<accession>A0A0L9V483</accession>
<gene>
    <name evidence="1" type="ORF">LR48_Vigan08g057900</name>
</gene>
<dbReference type="Gramene" id="KOM49752">
    <property type="protein sequence ID" value="KOM49752"/>
    <property type="gene ID" value="LR48_Vigan08g057900"/>
</dbReference>